<evidence type="ECO:0000256" key="1">
    <source>
        <dbReference type="ARBA" id="ARBA00022490"/>
    </source>
</evidence>
<keyword evidence="4" id="KW-0460">Magnesium</keyword>
<accession>A0AAD8ELL7</accession>
<keyword evidence="7" id="KW-1185">Reference proteome</keyword>
<comment type="caution">
    <text evidence="6">The sequence shown here is derived from an EMBL/GenBank/DDBJ whole genome shotgun (WGS) entry which is preliminary data.</text>
</comment>
<dbReference type="AlphaFoldDB" id="A0AAD8ELL7"/>
<dbReference type="InterPro" id="IPR020568">
    <property type="entry name" value="Ribosomal_Su5_D2-typ_SF"/>
</dbReference>
<protein>
    <recommendedName>
        <fullName evidence="8">Mevalonate kinase</fullName>
    </recommendedName>
</protein>
<reference evidence="6" key="2">
    <citation type="submission" date="2023-05" db="EMBL/GenBank/DDBJ databases">
        <authorList>
            <person name="Fouks B."/>
        </authorList>
    </citation>
    <scope>NUCLEOTIDE SEQUENCE</scope>
    <source>
        <strain evidence="6">Stay&amp;Tobe</strain>
        <tissue evidence="6">Testes</tissue>
    </source>
</reference>
<keyword evidence="2" id="KW-0808">Transferase</keyword>
<dbReference type="PANTHER" id="PTHR43290:SF2">
    <property type="entry name" value="MEVALONATE KINASE"/>
    <property type="match status" value="1"/>
</dbReference>
<dbReference type="GO" id="GO:0019287">
    <property type="term" value="P:isopentenyl diphosphate biosynthetic process, mevalonate pathway"/>
    <property type="evidence" value="ECO:0007669"/>
    <property type="project" value="TreeGrafter"/>
</dbReference>
<dbReference type="GO" id="GO:0005524">
    <property type="term" value="F:ATP binding"/>
    <property type="evidence" value="ECO:0007669"/>
    <property type="project" value="InterPro"/>
</dbReference>
<dbReference type="InterPro" id="IPR014721">
    <property type="entry name" value="Ribsml_uS5_D2-typ_fold_subgr"/>
</dbReference>
<feature type="transmembrane region" description="Helical" evidence="5">
    <location>
        <begin position="83"/>
        <end position="102"/>
    </location>
</feature>
<dbReference type="Gene3D" id="3.30.230.10">
    <property type="match status" value="1"/>
</dbReference>
<dbReference type="Gene3D" id="3.30.70.890">
    <property type="entry name" value="GHMP kinase, C-terminal domain"/>
    <property type="match status" value="1"/>
</dbReference>
<name>A0AAD8ELL7_DIPPU</name>
<sequence length="354" mass="40092">MNASDIRFFNWKTPQFINMPEMDNKITNFLLPDERKRTPGQTLALKTCIFLYSGIFSSLVVRVKPMSITVTSKIKVGFKLGSYQAYCVAMAAAFIHYLKCRVMTVQRSKDKKMFKNTKVDLTDFTAEEKEAIRMWACCASYFRSRHNSGSGVYCSTYGSMHIYTSKEVPWKNEVEQIDTLYNPSILLVDIGVPCDQNLEEVKVEYRKAYPGLYHAACLLSSRCSVTLANIMRQVDSTINSKQNQEKITTIVAEKSKLIAKLFFLNQGLIKCLTFSHPKAQEVLEMAYSLDLRGFLVGSAQGGMVCIFIPPFCTEEAKLKELYKKANFKFTANKMGVPGVSVTMLSETSNKKHKN</sequence>
<dbReference type="EMBL" id="JASPKZ010002684">
    <property type="protein sequence ID" value="KAJ9595210.1"/>
    <property type="molecule type" value="Genomic_DNA"/>
</dbReference>
<dbReference type="SUPFAM" id="SSF55060">
    <property type="entry name" value="GHMP Kinase, C-terminal domain"/>
    <property type="match status" value="1"/>
</dbReference>
<evidence type="ECO:0000256" key="2">
    <source>
        <dbReference type="ARBA" id="ARBA00022679"/>
    </source>
</evidence>
<keyword evidence="5" id="KW-1133">Transmembrane helix</keyword>
<feature type="transmembrane region" description="Helical" evidence="5">
    <location>
        <begin position="43"/>
        <end position="63"/>
    </location>
</feature>
<gene>
    <name evidence="6" type="ORF">L9F63_013497</name>
</gene>
<dbReference type="GO" id="GO:0005829">
    <property type="term" value="C:cytosol"/>
    <property type="evidence" value="ECO:0007669"/>
    <property type="project" value="TreeGrafter"/>
</dbReference>
<evidence type="ECO:0000256" key="5">
    <source>
        <dbReference type="SAM" id="Phobius"/>
    </source>
</evidence>
<keyword evidence="3" id="KW-0418">Kinase</keyword>
<keyword evidence="1" id="KW-0963">Cytoplasm</keyword>
<organism evidence="6 7">
    <name type="scientific">Diploptera punctata</name>
    <name type="common">Pacific beetle cockroach</name>
    <dbReference type="NCBI Taxonomy" id="6984"/>
    <lineage>
        <taxon>Eukaryota</taxon>
        <taxon>Metazoa</taxon>
        <taxon>Ecdysozoa</taxon>
        <taxon>Arthropoda</taxon>
        <taxon>Hexapoda</taxon>
        <taxon>Insecta</taxon>
        <taxon>Pterygota</taxon>
        <taxon>Neoptera</taxon>
        <taxon>Polyneoptera</taxon>
        <taxon>Dictyoptera</taxon>
        <taxon>Blattodea</taxon>
        <taxon>Blaberoidea</taxon>
        <taxon>Blaberidae</taxon>
        <taxon>Diplopterinae</taxon>
        <taxon>Diploptera</taxon>
    </lineage>
</organism>
<dbReference type="InterPro" id="IPR036554">
    <property type="entry name" value="GHMP_kinase_C_sf"/>
</dbReference>
<dbReference type="SUPFAM" id="SSF54211">
    <property type="entry name" value="Ribosomal protein S5 domain 2-like"/>
    <property type="match status" value="1"/>
</dbReference>
<keyword evidence="5" id="KW-0812">Transmembrane</keyword>
<keyword evidence="5" id="KW-0472">Membrane</keyword>
<evidence type="ECO:0000313" key="6">
    <source>
        <dbReference type="EMBL" id="KAJ9595210.1"/>
    </source>
</evidence>
<dbReference type="GO" id="GO:0004496">
    <property type="term" value="F:mevalonate kinase activity"/>
    <property type="evidence" value="ECO:0007669"/>
    <property type="project" value="InterPro"/>
</dbReference>
<evidence type="ECO:0000313" key="7">
    <source>
        <dbReference type="Proteomes" id="UP001233999"/>
    </source>
</evidence>
<dbReference type="InterPro" id="IPR006205">
    <property type="entry name" value="Mev_gal_kin"/>
</dbReference>
<dbReference type="PANTHER" id="PTHR43290">
    <property type="entry name" value="MEVALONATE KINASE"/>
    <property type="match status" value="1"/>
</dbReference>
<evidence type="ECO:0000256" key="3">
    <source>
        <dbReference type="ARBA" id="ARBA00022777"/>
    </source>
</evidence>
<evidence type="ECO:0000256" key="4">
    <source>
        <dbReference type="ARBA" id="ARBA00022842"/>
    </source>
</evidence>
<dbReference type="Proteomes" id="UP001233999">
    <property type="component" value="Unassembled WGS sequence"/>
</dbReference>
<proteinExistence type="predicted"/>
<reference evidence="6" key="1">
    <citation type="journal article" date="2023" name="IScience">
        <title>Live-bearing cockroach genome reveals convergent evolutionary mechanisms linked to viviparity in insects and beyond.</title>
        <authorList>
            <person name="Fouks B."/>
            <person name="Harrison M.C."/>
            <person name="Mikhailova A.A."/>
            <person name="Marchal E."/>
            <person name="English S."/>
            <person name="Carruthers M."/>
            <person name="Jennings E.C."/>
            <person name="Chiamaka E.L."/>
            <person name="Frigard R.A."/>
            <person name="Pippel M."/>
            <person name="Attardo G.M."/>
            <person name="Benoit J.B."/>
            <person name="Bornberg-Bauer E."/>
            <person name="Tobe S.S."/>
        </authorList>
    </citation>
    <scope>NUCLEOTIDE SEQUENCE</scope>
    <source>
        <strain evidence="6">Stay&amp;Tobe</strain>
    </source>
</reference>
<evidence type="ECO:0008006" key="8">
    <source>
        <dbReference type="Google" id="ProtNLM"/>
    </source>
</evidence>